<feature type="compositionally biased region" description="Polar residues" evidence="7">
    <location>
        <begin position="1"/>
        <end position="17"/>
    </location>
</feature>
<dbReference type="InterPro" id="IPR036864">
    <property type="entry name" value="Zn2-C6_fun-type_DNA-bd_sf"/>
</dbReference>
<evidence type="ECO:0000256" key="6">
    <source>
        <dbReference type="ARBA" id="ARBA00023242"/>
    </source>
</evidence>
<feature type="domain" description="Zn(2)-C6 fungal-type" evidence="8">
    <location>
        <begin position="52"/>
        <end position="81"/>
    </location>
</feature>
<proteinExistence type="predicted"/>
<dbReference type="AlphaFoldDB" id="A0A9W4HZB5"/>
<dbReference type="EMBL" id="CAJVNV010000366">
    <property type="protein sequence ID" value="CAG8175059.1"/>
    <property type="molecule type" value="Genomic_DNA"/>
</dbReference>
<dbReference type="InterPro" id="IPR051711">
    <property type="entry name" value="Stress_Response_Reg"/>
</dbReference>
<dbReference type="PROSITE" id="PS00463">
    <property type="entry name" value="ZN2_CY6_FUNGAL_1"/>
    <property type="match status" value="1"/>
</dbReference>
<evidence type="ECO:0000259" key="8">
    <source>
        <dbReference type="PROSITE" id="PS50048"/>
    </source>
</evidence>
<dbReference type="OrthoDB" id="5429740at2759"/>
<reference evidence="9" key="1">
    <citation type="submission" date="2021-07" db="EMBL/GenBank/DDBJ databases">
        <authorList>
            <person name="Branca A.L. A."/>
        </authorList>
    </citation>
    <scope>NUCLEOTIDE SEQUENCE</scope>
</reference>
<comment type="caution">
    <text evidence="9">The sequence shown here is derived from an EMBL/GenBank/DDBJ whole genome shotgun (WGS) entry which is preliminary data.</text>
</comment>
<evidence type="ECO:0000313" key="10">
    <source>
        <dbReference type="Proteomes" id="UP001153461"/>
    </source>
</evidence>
<gene>
    <name evidence="9" type="ORF">PNAL_LOCUS6760</name>
</gene>
<dbReference type="GO" id="GO:0000981">
    <property type="term" value="F:DNA-binding transcription factor activity, RNA polymerase II-specific"/>
    <property type="evidence" value="ECO:0007669"/>
    <property type="project" value="InterPro"/>
</dbReference>
<feature type="region of interest" description="Disordered" evidence="7">
    <location>
        <begin position="1"/>
        <end position="44"/>
    </location>
</feature>
<comment type="subcellular location">
    <subcellularLocation>
        <location evidence="1">Nucleus</location>
    </subcellularLocation>
</comment>
<dbReference type="GO" id="GO:0008270">
    <property type="term" value="F:zinc ion binding"/>
    <property type="evidence" value="ECO:0007669"/>
    <property type="project" value="InterPro"/>
</dbReference>
<evidence type="ECO:0000256" key="2">
    <source>
        <dbReference type="ARBA" id="ARBA00022723"/>
    </source>
</evidence>
<keyword evidence="5" id="KW-0804">Transcription</keyword>
<evidence type="ECO:0000256" key="5">
    <source>
        <dbReference type="ARBA" id="ARBA00023163"/>
    </source>
</evidence>
<dbReference type="PANTHER" id="PTHR47540">
    <property type="entry name" value="THIAMINE REPRESSIBLE GENES REGULATORY PROTEIN THI5"/>
    <property type="match status" value="1"/>
</dbReference>
<evidence type="ECO:0000256" key="3">
    <source>
        <dbReference type="ARBA" id="ARBA00023015"/>
    </source>
</evidence>
<keyword evidence="6" id="KW-0539">Nucleus</keyword>
<accession>A0A9W4HZB5</accession>
<evidence type="ECO:0000256" key="4">
    <source>
        <dbReference type="ARBA" id="ARBA00023125"/>
    </source>
</evidence>
<dbReference type="Proteomes" id="UP001153461">
    <property type="component" value="Unassembled WGS sequence"/>
</dbReference>
<keyword evidence="4" id="KW-0238">DNA-binding</keyword>
<dbReference type="SUPFAM" id="SSF57701">
    <property type="entry name" value="Zn2/Cys6 DNA-binding domain"/>
    <property type="match status" value="1"/>
</dbReference>
<sequence>MSRSTPANLSQGTSPVNPSYAEDEEPPTIKGKRKPSGPDKRTSCQRLKTVRACDICKEKKTRCSGTRPCARCERLSLVCEYETTYSRGLGPPPPPPPPLELTFDDQPDEERYFKHDTSFPTSIQQPVQHEAAHRAPTHSTDLLTADFQGSYLELASGTSFINRVCQRLNQDKTPSTGAVGVSDGFHGELSKSPLVTKFGDKPYSSLYKLDFTLPPLEKTLEMVATYFEYAVVTYRFLHRGHVEQWLRQIYQSNISATNLPTDLMVGRCSIVYSVLAIGTLYHRRAPESDVDYDEQSERWFALSKHMSSIESGAPQLETVQASMNRSLYLIASSRGSECWFAFGTTVQFLTALDLHRKWPSTMVEEGKGTYMEQELRKRTFWSVYTLDKYLSVMFGRPRLLHDEDFDQELPDEVTDQDLLINEPSMRSGVPDDVMIASVLHYRLSRLLADVSRKLYTLNPPAGSPFEMVILLTLELERWKEVAAPLMDGWRTLIQQLAYSHAIIYTTRLFLFNDCKDIPQSSAATYIHKCIAAAEEVMTIINGLASRKALIHGFWFTHYVCFCAITVVYIHIIKQHQASADPSKKVENSSQVQYLFSLAETCQQHLGKATCRSSPNRRYGIILEQLRLEVHRQVVSSLRPGTQMETEDDRHKGLSKADSFLPPSFHPAPVTTISPKPNMAFDALPTDIFASDLVDDSFKLYDSFGFPDSSDNSAWWAQLDSWVSLVIMFVVSSQLTCFRRTRIFLRNRPYSSFRAYYGLAMEFVSIS</sequence>
<dbReference type="PANTHER" id="PTHR47540:SF3">
    <property type="entry name" value="ZN(II)2CYS6 TRANSCRIPTION FACTOR (EUROFUNG)"/>
    <property type="match status" value="1"/>
</dbReference>
<dbReference type="CDD" id="cd12148">
    <property type="entry name" value="fungal_TF_MHR"/>
    <property type="match status" value="1"/>
</dbReference>
<dbReference type="InterPro" id="IPR007219">
    <property type="entry name" value="XnlR_reg_dom"/>
</dbReference>
<dbReference type="Gene3D" id="4.10.240.10">
    <property type="entry name" value="Zn(2)-C6 fungal-type DNA-binding domain"/>
    <property type="match status" value="1"/>
</dbReference>
<dbReference type="InterPro" id="IPR001138">
    <property type="entry name" value="Zn2Cys6_DnaBD"/>
</dbReference>
<dbReference type="GO" id="GO:0006351">
    <property type="term" value="P:DNA-templated transcription"/>
    <property type="evidence" value="ECO:0007669"/>
    <property type="project" value="InterPro"/>
</dbReference>
<evidence type="ECO:0000313" key="9">
    <source>
        <dbReference type="EMBL" id="CAG8175059.1"/>
    </source>
</evidence>
<protein>
    <recommendedName>
        <fullName evidence="8">Zn(2)-C6 fungal-type domain-containing protein</fullName>
    </recommendedName>
</protein>
<name>A0A9W4HZB5_PENNA</name>
<keyword evidence="3" id="KW-0805">Transcription regulation</keyword>
<dbReference type="GO" id="GO:0045944">
    <property type="term" value="P:positive regulation of transcription by RNA polymerase II"/>
    <property type="evidence" value="ECO:0007669"/>
    <property type="project" value="TreeGrafter"/>
</dbReference>
<dbReference type="GO" id="GO:0043565">
    <property type="term" value="F:sequence-specific DNA binding"/>
    <property type="evidence" value="ECO:0007669"/>
    <property type="project" value="TreeGrafter"/>
</dbReference>
<keyword evidence="2" id="KW-0479">Metal-binding</keyword>
<dbReference type="Pfam" id="PF00172">
    <property type="entry name" value="Zn_clus"/>
    <property type="match status" value="1"/>
</dbReference>
<dbReference type="SMART" id="SM00066">
    <property type="entry name" value="GAL4"/>
    <property type="match status" value="1"/>
</dbReference>
<dbReference type="PROSITE" id="PS50048">
    <property type="entry name" value="ZN2_CY6_FUNGAL_2"/>
    <property type="match status" value="1"/>
</dbReference>
<organism evidence="9 10">
    <name type="scientific">Penicillium nalgiovense</name>
    <dbReference type="NCBI Taxonomy" id="60175"/>
    <lineage>
        <taxon>Eukaryota</taxon>
        <taxon>Fungi</taxon>
        <taxon>Dikarya</taxon>
        <taxon>Ascomycota</taxon>
        <taxon>Pezizomycotina</taxon>
        <taxon>Eurotiomycetes</taxon>
        <taxon>Eurotiomycetidae</taxon>
        <taxon>Eurotiales</taxon>
        <taxon>Aspergillaceae</taxon>
        <taxon>Penicillium</taxon>
    </lineage>
</organism>
<evidence type="ECO:0000256" key="7">
    <source>
        <dbReference type="SAM" id="MobiDB-lite"/>
    </source>
</evidence>
<dbReference type="CDD" id="cd00067">
    <property type="entry name" value="GAL4"/>
    <property type="match status" value="1"/>
</dbReference>
<evidence type="ECO:0000256" key="1">
    <source>
        <dbReference type="ARBA" id="ARBA00004123"/>
    </source>
</evidence>
<dbReference type="GO" id="GO:0005634">
    <property type="term" value="C:nucleus"/>
    <property type="evidence" value="ECO:0007669"/>
    <property type="project" value="UniProtKB-SubCell"/>
</dbReference>
<dbReference type="SMART" id="SM00906">
    <property type="entry name" value="Fungal_trans"/>
    <property type="match status" value="1"/>
</dbReference>
<dbReference type="Pfam" id="PF04082">
    <property type="entry name" value="Fungal_trans"/>
    <property type="match status" value="1"/>
</dbReference>